<dbReference type="InterPro" id="IPR036388">
    <property type="entry name" value="WH-like_DNA-bd_sf"/>
</dbReference>
<dbReference type="InterPro" id="IPR043129">
    <property type="entry name" value="ATPase_NBD"/>
</dbReference>
<accession>A0A1I6UK52</accession>
<dbReference type="InterPro" id="IPR000600">
    <property type="entry name" value="ROK"/>
</dbReference>
<dbReference type="PANTHER" id="PTHR18964:SF173">
    <property type="entry name" value="GLUCOKINASE"/>
    <property type="match status" value="1"/>
</dbReference>
<dbReference type="Gene3D" id="3.30.420.40">
    <property type="match status" value="2"/>
</dbReference>
<name>A0A1I6UK52_9RHOB</name>
<reference evidence="2" key="1">
    <citation type="submission" date="2016-10" db="EMBL/GenBank/DDBJ databases">
        <authorList>
            <person name="Varghese N."/>
            <person name="Submissions S."/>
        </authorList>
    </citation>
    <scope>NUCLEOTIDE SEQUENCE [LARGE SCALE GENOMIC DNA]</scope>
    <source>
        <strain evidence="2">DSM 26894</strain>
    </source>
</reference>
<dbReference type="GO" id="GO:0016301">
    <property type="term" value="F:kinase activity"/>
    <property type="evidence" value="ECO:0007669"/>
    <property type="project" value="UniProtKB-KW"/>
</dbReference>
<dbReference type="STRING" id="311180.SAMN04488050_108109"/>
<dbReference type="RefSeq" id="WP_092427122.1">
    <property type="nucleotide sequence ID" value="NZ_FNCL01000009.1"/>
</dbReference>
<organism evidence="1 2">
    <name type="scientific">Alloyangia pacifica</name>
    <dbReference type="NCBI Taxonomy" id="311180"/>
    <lineage>
        <taxon>Bacteria</taxon>
        <taxon>Pseudomonadati</taxon>
        <taxon>Pseudomonadota</taxon>
        <taxon>Alphaproteobacteria</taxon>
        <taxon>Rhodobacterales</taxon>
        <taxon>Roseobacteraceae</taxon>
        <taxon>Alloyangia</taxon>
    </lineage>
</organism>
<dbReference type="SUPFAM" id="SSF53067">
    <property type="entry name" value="Actin-like ATPase domain"/>
    <property type="match status" value="1"/>
</dbReference>
<evidence type="ECO:0000313" key="2">
    <source>
        <dbReference type="Proteomes" id="UP000199392"/>
    </source>
</evidence>
<dbReference type="Gene3D" id="1.10.10.10">
    <property type="entry name" value="Winged helix-like DNA-binding domain superfamily/Winged helix DNA-binding domain"/>
    <property type="match status" value="1"/>
</dbReference>
<protein>
    <submittedName>
        <fullName evidence="1">Sugar kinase of the NBD/HSP70 family, may contain an N-terminal HTH domain</fullName>
    </submittedName>
</protein>
<dbReference type="InterPro" id="IPR011991">
    <property type="entry name" value="ArsR-like_HTH"/>
</dbReference>
<evidence type="ECO:0000313" key="1">
    <source>
        <dbReference type="EMBL" id="SFT01856.1"/>
    </source>
</evidence>
<keyword evidence="2" id="KW-1185">Reference proteome</keyword>
<proteinExistence type="predicted"/>
<dbReference type="Proteomes" id="UP000199392">
    <property type="component" value="Unassembled WGS sequence"/>
</dbReference>
<dbReference type="Pfam" id="PF00480">
    <property type="entry name" value="ROK"/>
    <property type="match status" value="1"/>
</dbReference>
<dbReference type="AlphaFoldDB" id="A0A1I6UK52"/>
<dbReference type="InterPro" id="IPR036390">
    <property type="entry name" value="WH_DNA-bd_sf"/>
</dbReference>
<dbReference type="EMBL" id="FOZW01000008">
    <property type="protein sequence ID" value="SFT01856.1"/>
    <property type="molecule type" value="Genomic_DNA"/>
</dbReference>
<dbReference type="GO" id="GO:0006355">
    <property type="term" value="P:regulation of DNA-templated transcription"/>
    <property type="evidence" value="ECO:0007669"/>
    <property type="project" value="UniProtKB-ARBA"/>
</dbReference>
<keyword evidence="1" id="KW-0808">Transferase</keyword>
<sequence>MENPGHDPIYRLLLDGPPRSAREIETHVGLSRVTAGQRIKALARAGLIAEGDSLASGGGRPARTWRINPHHRNLIGIDVGEQMARVTLFSLGLDVLDEALLEIDLRADPARTLEALAACAERLATGDRASAPVAGLGIALPAPIDYRQGRVAKPSVMYGWEELDLRALLRSRLKMPVALDNDVNLMCLAEQRLHWPETRHFVFIKAGTGIGCGMITDGQLLRGAFGTSGDIGHIQHSPEPHRLCRCGKQGCIEAHAAGWALARDLQAQGNDCRDAREVMQLYVRGAPECRALVNASSRIIGTVAADLVAMLNPAALVIGGTLSGAGEAMLAGIRERVYQRCLPLATERLQIGSARGGERLGVQGAAILARAQMGAPS</sequence>
<gene>
    <name evidence="1" type="ORF">SAMN04488050_108109</name>
</gene>
<dbReference type="SUPFAM" id="SSF46785">
    <property type="entry name" value="Winged helix' DNA-binding domain"/>
    <property type="match status" value="1"/>
</dbReference>
<dbReference type="CDD" id="cd00090">
    <property type="entry name" value="HTH_ARSR"/>
    <property type="match status" value="1"/>
</dbReference>
<dbReference type="OrthoDB" id="9810372at2"/>
<keyword evidence="1" id="KW-0418">Kinase</keyword>
<dbReference type="PANTHER" id="PTHR18964">
    <property type="entry name" value="ROK (REPRESSOR, ORF, KINASE) FAMILY"/>
    <property type="match status" value="1"/>
</dbReference>